<sequence>MTPPHPRSPFLNLPREIRNEIYKYATLSCLAVENVTANHAFTDRPLLGTVLAIFDWKPPKRFVPEFRTKLSASTVLRMRQTAYYTASPGGLLLTNRQISAEFTEELHRHSKVVGYYKPLEDEPSSLPHLVFGTPKHARLHYVRHFELQFRVATMCPAPNHGMREQATKLEHLNSALGEMPHLRELTLRLMASGIDEWEGLLRGAASRKILIDVMYNFFHTWPASRRELCVLKKLMTIAYGRPEEGELEPTDAAQMFPMKEMEERWDEERQVWTCVYWQDLSIRYIKFYETSRNLGYLWVIQQYQPYSLFGVRGSYDGTKKAMIYGYNKWIQNGQPTYKDTPEHAEMLRRCENQLPSLDREAWMRLVSEFAKEMGYETDSRGRPALVWGQVGLPAKASS</sequence>
<dbReference type="Proteomes" id="UP000774617">
    <property type="component" value="Unassembled WGS sequence"/>
</dbReference>
<evidence type="ECO:0000313" key="1">
    <source>
        <dbReference type="EMBL" id="KAH7063375.1"/>
    </source>
</evidence>
<protein>
    <submittedName>
        <fullName evidence="1">Uncharacterized protein</fullName>
    </submittedName>
</protein>
<proteinExistence type="predicted"/>
<reference evidence="1 2" key="1">
    <citation type="journal article" date="2021" name="Nat. Commun.">
        <title>Genetic determinants of endophytism in the Arabidopsis root mycobiome.</title>
        <authorList>
            <person name="Mesny F."/>
            <person name="Miyauchi S."/>
            <person name="Thiergart T."/>
            <person name="Pickel B."/>
            <person name="Atanasova L."/>
            <person name="Karlsson M."/>
            <person name="Huettel B."/>
            <person name="Barry K.W."/>
            <person name="Haridas S."/>
            <person name="Chen C."/>
            <person name="Bauer D."/>
            <person name="Andreopoulos W."/>
            <person name="Pangilinan J."/>
            <person name="LaButti K."/>
            <person name="Riley R."/>
            <person name="Lipzen A."/>
            <person name="Clum A."/>
            <person name="Drula E."/>
            <person name="Henrissat B."/>
            <person name="Kohler A."/>
            <person name="Grigoriev I.V."/>
            <person name="Martin F.M."/>
            <person name="Hacquard S."/>
        </authorList>
    </citation>
    <scope>NUCLEOTIDE SEQUENCE [LARGE SCALE GENOMIC DNA]</scope>
    <source>
        <strain evidence="1 2">MPI-SDFR-AT-0080</strain>
    </source>
</reference>
<accession>A0ABQ8GV01</accession>
<keyword evidence="2" id="KW-1185">Reference proteome</keyword>
<organism evidence="1 2">
    <name type="scientific">Macrophomina phaseolina</name>
    <dbReference type="NCBI Taxonomy" id="35725"/>
    <lineage>
        <taxon>Eukaryota</taxon>
        <taxon>Fungi</taxon>
        <taxon>Dikarya</taxon>
        <taxon>Ascomycota</taxon>
        <taxon>Pezizomycotina</taxon>
        <taxon>Dothideomycetes</taxon>
        <taxon>Dothideomycetes incertae sedis</taxon>
        <taxon>Botryosphaeriales</taxon>
        <taxon>Botryosphaeriaceae</taxon>
        <taxon>Macrophomina</taxon>
    </lineage>
</organism>
<dbReference type="EMBL" id="JAGTJR010000002">
    <property type="protein sequence ID" value="KAH7063375.1"/>
    <property type="molecule type" value="Genomic_DNA"/>
</dbReference>
<name>A0ABQ8GV01_9PEZI</name>
<evidence type="ECO:0000313" key="2">
    <source>
        <dbReference type="Proteomes" id="UP000774617"/>
    </source>
</evidence>
<gene>
    <name evidence="1" type="ORF">B0J12DRAFT_694283</name>
</gene>
<comment type="caution">
    <text evidence="1">The sequence shown here is derived from an EMBL/GenBank/DDBJ whole genome shotgun (WGS) entry which is preliminary data.</text>
</comment>